<keyword evidence="3" id="KW-1185">Reference proteome</keyword>
<dbReference type="Proteomes" id="UP001596242">
    <property type="component" value="Unassembled WGS sequence"/>
</dbReference>
<evidence type="ECO:0000256" key="1">
    <source>
        <dbReference type="ARBA" id="ARBA00023172"/>
    </source>
</evidence>
<evidence type="ECO:0000313" key="2">
    <source>
        <dbReference type="EMBL" id="MFC6060030.1"/>
    </source>
</evidence>
<protein>
    <submittedName>
        <fullName evidence="2">Uncharacterized protein</fullName>
    </submittedName>
</protein>
<gene>
    <name evidence="2" type="ORF">ACFP50_32925</name>
</gene>
<dbReference type="RefSeq" id="WP_386405377.1">
    <property type="nucleotide sequence ID" value="NZ_JBHSPT010000105.1"/>
</dbReference>
<comment type="caution">
    <text evidence="2">The sequence shown here is derived from an EMBL/GenBank/DDBJ whole genome shotgun (WGS) entry which is preliminary data.</text>
</comment>
<dbReference type="Gene3D" id="1.10.443.10">
    <property type="entry name" value="Intergrase catalytic core"/>
    <property type="match status" value="1"/>
</dbReference>
<dbReference type="SUPFAM" id="SSF56349">
    <property type="entry name" value="DNA breaking-rejoining enzymes"/>
    <property type="match status" value="1"/>
</dbReference>
<dbReference type="InterPro" id="IPR011010">
    <property type="entry name" value="DNA_brk_join_enz"/>
</dbReference>
<accession>A0ABW1M8T2</accession>
<dbReference type="EMBL" id="JBHSPT010000105">
    <property type="protein sequence ID" value="MFC6060030.1"/>
    <property type="molecule type" value="Genomic_DNA"/>
</dbReference>
<organism evidence="2 3">
    <name type="scientific">Streptomyces pratens</name>
    <dbReference type="NCBI Taxonomy" id="887456"/>
    <lineage>
        <taxon>Bacteria</taxon>
        <taxon>Bacillati</taxon>
        <taxon>Actinomycetota</taxon>
        <taxon>Actinomycetes</taxon>
        <taxon>Kitasatosporales</taxon>
        <taxon>Streptomycetaceae</taxon>
        <taxon>Streptomyces</taxon>
    </lineage>
</organism>
<reference evidence="3" key="1">
    <citation type="journal article" date="2019" name="Int. J. Syst. Evol. Microbiol.">
        <title>The Global Catalogue of Microorganisms (GCM) 10K type strain sequencing project: providing services to taxonomists for standard genome sequencing and annotation.</title>
        <authorList>
            <consortium name="The Broad Institute Genomics Platform"/>
            <consortium name="The Broad Institute Genome Sequencing Center for Infectious Disease"/>
            <person name="Wu L."/>
            <person name="Ma J."/>
        </authorList>
    </citation>
    <scope>NUCLEOTIDE SEQUENCE [LARGE SCALE GENOMIC DNA]</scope>
    <source>
        <strain evidence="3">JCM 12763</strain>
    </source>
</reference>
<sequence>MAVVTDDESFLLSDRQCFAILDWTAEQPQNGLVLRAFLASIALAALQPKEALVLRVRDVEVADDGSGVLLIHAQEQALDRRGREVAGAGAARRVPASTQLVAILKTEITRRDLHPDDAIFVLDDGRPLTASVYREVWRQARAAVLEAHELDSPLGGEVSALRDACIAAWLKNGDQTAAHILAVAECAGMSAPRLTERFAHCLRKPTPDEIPWDRLEAALRLPDLPSWPSPTAHRP</sequence>
<name>A0ABW1M8T2_9ACTN</name>
<proteinExistence type="predicted"/>
<keyword evidence="1" id="KW-0233">DNA recombination</keyword>
<evidence type="ECO:0000313" key="3">
    <source>
        <dbReference type="Proteomes" id="UP001596242"/>
    </source>
</evidence>
<dbReference type="InterPro" id="IPR013762">
    <property type="entry name" value="Integrase-like_cat_sf"/>
</dbReference>